<dbReference type="Proteomes" id="UP000002362">
    <property type="component" value="Chromosome"/>
</dbReference>
<dbReference type="AlphaFoldDB" id="D5T1M9"/>
<reference evidence="1 2" key="1">
    <citation type="journal article" date="2010" name="J. Bacteriol.">
        <title>Complete genome sequence analysis of Leuconostoc kimchii IMSNU 11154.</title>
        <authorList>
            <person name="Oh H.M."/>
            <person name="Cho Y.J."/>
            <person name="Kim B.K."/>
            <person name="Roe J.H."/>
            <person name="Kang S.O."/>
            <person name="Nahm B.H."/>
            <person name="Jeong G."/>
            <person name="Han H.U."/>
            <person name="Chun J."/>
        </authorList>
    </citation>
    <scope>NUCLEOTIDE SEQUENCE [LARGE SCALE GENOMIC DNA]</scope>
    <source>
        <strain evidence="2">IMSNU 11154 / KCTC 2386 / IH25</strain>
    </source>
</reference>
<name>D5T1M9_LEUKI</name>
<dbReference type="EMBL" id="CP001758">
    <property type="protein sequence ID" value="ADG40178.1"/>
    <property type="molecule type" value="Genomic_DNA"/>
</dbReference>
<gene>
    <name evidence="1" type="ordered locus">LKI_03180</name>
</gene>
<dbReference type="HOGENOM" id="CLU_3008866_0_0_9"/>
<protein>
    <submittedName>
        <fullName evidence="1">Uncharacterized protein</fullName>
    </submittedName>
</protein>
<evidence type="ECO:0000313" key="2">
    <source>
        <dbReference type="Proteomes" id="UP000002362"/>
    </source>
</evidence>
<dbReference type="PATRIC" id="fig|762051.18.peg.640"/>
<dbReference type="KEGG" id="lki:LKI_03180"/>
<organism evidence="1 2">
    <name type="scientific">Leuconostoc kimchii (strain IMSNU 11154 / KCTC 2386 / IH25)</name>
    <dbReference type="NCBI Taxonomy" id="762051"/>
    <lineage>
        <taxon>Bacteria</taxon>
        <taxon>Bacillati</taxon>
        <taxon>Bacillota</taxon>
        <taxon>Bacilli</taxon>
        <taxon>Lactobacillales</taxon>
        <taxon>Lactobacillaceae</taxon>
        <taxon>Leuconostoc</taxon>
    </lineage>
</organism>
<proteinExistence type="predicted"/>
<accession>D5T1M9</accession>
<evidence type="ECO:0000313" key="1">
    <source>
        <dbReference type="EMBL" id="ADG40178.1"/>
    </source>
</evidence>
<sequence length="56" mass="6578">MDKEVLEGSTWQNIVQSNDAMRKLKELKEFAQKNEASKLRYLGNQVYYFSHVAKNV</sequence>